<comment type="caution">
    <text evidence="1">The sequence shown here is derived from an EMBL/GenBank/DDBJ whole genome shotgun (WGS) entry which is preliminary data.</text>
</comment>
<organism evidence="1 2">
    <name type="scientific">Dryococelus australis</name>
    <dbReference type="NCBI Taxonomy" id="614101"/>
    <lineage>
        <taxon>Eukaryota</taxon>
        <taxon>Metazoa</taxon>
        <taxon>Ecdysozoa</taxon>
        <taxon>Arthropoda</taxon>
        <taxon>Hexapoda</taxon>
        <taxon>Insecta</taxon>
        <taxon>Pterygota</taxon>
        <taxon>Neoptera</taxon>
        <taxon>Polyneoptera</taxon>
        <taxon>Phasmatodea</taxon>
        <taxon>Verophasmatodea</taxon>
        <taxon>Anareolatae</taxon>
        <taxon>Phasmatidae</taxon>
        <taxon>Eurycanthinae</taxon>
        <taxon>Dryococelus</taxon>
    </lineage>
</organism>
<protein>
    <submittedName>
        <fullName evidence="1">Uncharacterized protein</fullName>
    </submittedName>
</protein>
<sequence>MAIEPNANPTSVLFGDCESHSRKSYDRSEITWCRFTIMYHPTATGFDSRRGRSRIFACGNCAGRCRWSAGFLGDLPFPLSLNSGTIQQPHRFTRIGSQDRAAEISPLRHIHTSAVLNCSRERHALRPFSVMFHTQTYRCDVIRLRWWWKPPCKPLVSSGLVCSRPLYGSYDRRNSVVSLCSMPRRDKRGERLSQLFKEATRRRDAHLVPLETRKAPAAPLFTTAVPERPCRCSSSGLVCRACRRFAKTLHSSRTPILYKGLANKKTTMSRVYRGLPNLACFHLDPRNTRGSSYDPRSAGAIGPHWHVLQESHRRYSHGSELACSVLVVLRLYVNIAHTLEQAEPITKLQERRTNPNLSGQGLNLLLAGVAANKLTPEAKNVEECEVQPTIEFLWPEKISIAKENKDKYKFRKLVVSRRPALESVTPEYRTEWGLARTCTPLHMVARRRRCHSAKRPASHRRSHDLDSMADERHTYREVPQVRVPMNADELLWSPIFLLWVIAAKFAWELPARSAGSFTFAFFWTYFLHIRGSLLGASVFTARIVISRGKLRHVIVSATDRIKSTTSFEISTCVYIGGRLVCRVVHVFPSRCSVFLEAEDFLALPVANQEHVQLEAHDVVTRAGTPSRQPRWFTRLQTFYILAALPKVAHDDDLVLPQLRQYSLITLSHNSSAGHCGVTDIIHTFSQLSENWIVLLSRLTAAAGQKFSQNETPRLTGFR</sequence>
<reference evidence="1 2" key="1">
    <citation type="submission" date="2023-02" db="EMBL/GenBank/DDBJ databases">
        <title>LHISI_Scaffold_Assembly.</title>
        <authorList>
            <person name="Stuart O.P."/>
            <person name="Cleave R."/>
            <person name="Magrath M.J.L."/>
            <person name="Mikheyev A.S."/>
        </authorList>
    </citation>
    <scope>NUCLEOTIDE SEQUENCE [LARGE SCALE GENOMIC DNA]</scope>
    <source>
        <strain evidence="1">Daus_M_001</strain>
        <tissue evidence="1">Leg muscle</tissue>
    </source>
</reference>
<proteinExistence type="predicted"/>
<name>A0ABQ9HDS6_9NEOP</name>
<evidence type="ECO:0000313" key="2">
    <source>
        <dbReference type="Proteomes" id="UP001159363"/>
    </source>
</evidence>
<dbReference type="Proteomes" id="UP001159363">
    <property type="component" value="Chromosome 4"/>
</dbReference>
<gene>
    <name evidence="1" type="ORF">PR048_014233</name>
</gene>
<evidence type="ECO:0000313" key="1">
    <source>
        <dbReference type="EMBL" id="KAJ8882425.1"/>
    </source>
</evidence>
<keyword evidence="2" id="KW-1185">Reference proteome</keyword>
<dbReference type="EMBL" id="JARBHB010000005">
    <property type="protein sequence ID" value="KAJ8882425.1"/>
    <property type="molecule type" value="Genomic_DNA"/>
</dbReference>
<accession>A0ABQ9HDS6</accession>